<keyword evidence="5 6" id="KW-0472">Membrane</keyword>
<feature type="transmembrane region" description="Helical" evidence="6">
    <location>
        <begin position="299"/>
        <end position="324"/>
    </location>
</feature>
<dbReference type="Pfam" id="PF01594">
    <property type="entry name" value="AI-2E_transport"/>
    <property type="match status" value="1"/>
</dbReference>
<evidence type="ECO:0000256" key="5">
    <source>
        <dbReference type="ARBA" id="ARBA00023136"/>
    </source>
</evidence>
<keyword evidence="8" id="KW-1185">Reference proteome</keyword>
<feature type="transmembrane region" description="Helical" evidence="6">
    <location>
        <begin position="269"/>
        <end position="287"/>
    </location>
</feature>
<feature type="transmembrane region" description="Helical" evidence="6">
    <location>
        <begin position="198"/>
        <end position="220"/>
    </location>
</feature>
<evidence type="ECO:0000313" key="7">
    <source>
        <dbReference type="EMBL" id="MCE3531971.1"/>
    </source>
</evidence>
<dbReference type="PANTHER" id="PTHR21716">
    <property type="entry name" value="TRANSMEMBRANE PROTEIN"/>
    <property type="match status" value="1"/>
</dbReference>
<protein>
    <submittedName>
        <fullName evidence="7">AI-2E family transporter</fullName>
    </submittedName>
</protein>
<organism evidence="7 8">
    <name type="scientific">Legionella resiliens</name>
    <dbReference type="NCBI Taxonomy" id="2905958"/>
    <lineage>
        <taxon>Bacteria</taxon>
        <taxon>Pseudomonadati</taxon>
        <taxon>Pseudomonadota</taxon>
        <taxon>Gammaproteobacteria</taxon>
        <taxon>Legionellales</taxon>
        <taxon>Legionellaceae</taxon>
        <taxon>Legionella</taxon>
    </lineage>
</organism>
<keyword evidence="3 6" id="KW-0812">Transmembrane</keyword>
<name>A0ABS8X2K1_9GAMM</name>
<evidence type="ECO:0000313" key="8">
    <source>
        <dbReference type="Proteomes" id="UP001320170"/>
    </source>
</evidence>
<feature type="transmembrane region" description="Helical" evidence="6">
    <location>
        <begin position="51"/>
        <end position="76"/>
    </location>
</feature>
<sequence>MKSSLELKILVAIALLYTIAISQYILFPILLSFLLYLLLSPFMEWLVKIRIPKVIASAFILSGILGIISLGITFIIPPATNWIINASDNFKIIEGKFRTVKSSLGEINKAAESAQSMAGIDQKKNVIVTSNVSLAPSLFNLTTDIVISIGTVVVLLFFYLMYFKSFIQQLELLIYKRKKSSAPENLYILTLKNEVSKYLFTFSIICFCLGLVMALVFWLLNVPNAPLWGAMVAILTFVPYLGHLIGIIIILFVSLITFDTYLQIFAPPVLYFLITVIEGQLITPIFLGRRLKLNPLLIFLTILIWSWLWGFAGAIISVPILVTLKITLEFMPSLSRYAVLLEK</sequence>
<gene>
    <name evidence="7" type="ORF">LXO92_06250</name>
</gene>
<evidence type="ECO:0000256" key="6">
    <source>
        <dbReference type="SAM" id="Phobius"/>
    </source>
</evidence>
<evidence type="ECO:0000256" key="4">
    <source>
        <dbReference type="ARBA" id="ARBA00022989"/>
    </source>
</evidence>
<comment type="caution">
    <text evidence="7">The sequence shown here is derived from an EMBL/GenBank/DDBJ whole genome shotgun (WGS) entry which is preliminary data.</text>
</comment>
<feature type="transmembrane region" description="Helical" evidence="6">
    <location>
        <begin position="12"/>
        <end position="39"/>
    </location>
</feature>
<feature type="transmembrane region" description="Helical" evidence="6">
    <location>
        <begin position="145"/>
        <end position="163"/>
    </location>
</feature>
<comment type="similarity">
    <text evidence="2">Belongs to the autoinducer-2 exporter (AI-2E) (TC 2.A.86) family.</text>
</comment>
<dbReference type="PANTHER" id="PTHR21716:SF16">
    <property type="entry name" value="BLL1467 PROTEIN"/>
    <property type="match status" value="1"/>
</dbReference>
<dbReference type="Proteomes" id="UP001320170">
    <property type="component" value="Unassembled WGS sequence"/>
</dbReference>
<evidence type="ECO:0000256" key="1">
    <source>
        <dbReference type="ARBA" id="ARBA00004141"/>
    </source>
</evidence>
<dbReference type="EMBL" id="JAJTND010000004">
    <property type="protein sequence ID" value="MCE3531971.1"/>
    <property type="molecule type" value="Genomic_DNA"/>
</dbReference>
<accession>A0ABS8X2K1</accession>
<evidence type="ECO:0000256" key="3">
    <source>
        <dbReference type="ARBA" id="ARBA00022692"/>
    </source>
</evidence>
<comment type="subcellular location">
    <subcellularLocation>
        <location evidence="1">Membrane</location>
        <topology evidence="1">Multi-pass membrane protein</topology>
    </subcellularLocation>
</comment>
<dbReference type="InterPro" id="IPR002549">
    <property type="entry name" value="AI-2E-like"/>
</dbReference>
<evidence type="ECO:0000256" key="2">
    <source>
        <dbReference type="ARBA" id="ARBA00009773"/>
    </source>
</evidence>
<proteinExistence type="inferred from homology"/>
<keyword evidence="4 6" id="KW-1133">Transmembrane helix</keyword>
<reference evidence="7 8" key="1">
    <citation type="journal article" date="2024" name="Pathogens">
        <title>Characterization of a Novel Species of Legionella Isolated from a Healthcare Facility: Legionella resiliens sp. nov.</title>
        <authorList>
            <person name="Cristino S."/>
            <person name="Pascale M.R."/>
            <person name="Marino F."/>
            <person name="Derelitto C."/>
            <person name="Salaris S."/>
            <person name="Orsini M."/>
            <person name="Squarzoni S."/>
            <person name="Grottola A."/>
            <person name="Girolamini L."/>
        </authorList>
    </citation>
    <scope>NUCLEOTIDE SEQUENCE [LARGE SCALE GENOMIC DNA]</scope>
    <source>
        <strain evidence="7 8">8cVS16</strain>
    </source>
</reference>
<feature type="transmembrane region" description="Helical" evidence="6">
    <location>
        <begin position="240"/>
        <end position="262"/>
    </location>
</feature>
<dbReference type="RefSeq" id="WP_182351816.1">
    <property type="nucleotide sequence ID" value="NZ_JAJSPM010000005.1"/>
</dbReference>